<feature type="domain" description="Flagellar hook-associated protein 2 C-terminal" evidence="7">
    <location>
        <begin position="228"/>
        <end position="447"/>
    </location>
</feature>
<evidence type="ECO:0000259" key="7">
    <source>
        <dbReference type="Pfam" id="PF07195"/>
    </source>
</evidence>
<comment type="function">
    <text evidence="5">Required for morphogenesis and for the elongation of the flagellar filament by facilitating polymerization of the flagellin monomers at the tip of growing filament. Forms a capping structure, which prevents flagellin subunits (transported through the central channel of the flagellum) from leaking out without polymerization at the distal end.</text>
</comment>
<comment type="subcellular location">
    <subcellularLocation>
        <location evidence="5">Secreted</location>
    </subcellularLocation>
    <subcellularLocation>
        <location evidence="5">Bacterial flagellum</location>
    </subcellularLocation>
</comment>
<dbReference type="EMBL" id="FNRJ01000001">
    <property type="protein sequence ID" value="SEA11282.1"/>
    <property type="molecule type" value="Genomic_DNA"/>
</dbReference>
<dbReference type="STRING" id="1122198.SAMN02745729_101493"/>
<dbReference type="GO" id="GO:0007155">
    <property type="term" value="P:cell adhesion"/>
    <property type="evidence" value="ECO:0007669"/>
    <property type="project" value="InterPro"/>
</dbReference>
<dbReference type="PANTHER" id="PTHR30288">
    <property type="entry name" value="FLAGELLAR CAP/ASSEMBLY PROTEIN FLID"/>
    <property type="match status" value="1"/>
</dbReference>
<keyword evidence="3 5" id="KW-0175">Coiled coil</keyword>
<evidence type="ECO:0000256" key="2">
    <source>
        <dbReference type="ARBA" id="ARBA00011255"/>
    </source>
</evidence>
<dbReference type="Pfam" id="PF07195">
    <property type="entry name" value="FliD_C"/>
    <property type="match status" value="1"/>
</dbReference>
<organism evidence="8 9">
    <name type="scientific">Marinobacterium iners DSM 11526</name>
    <dbReference type="NCBI Taxonomy" id="1122198"/>
    <lineage>
        <taxon>Bacteria</taxon>
        <taxon>Pseudomonadati</taxon>
        <taxon>Pseudomonadota</taxon>
        <taxon>Gammaproteobacteria</taxon>
        <taxon>Oceanospirillales</taxon>
        <taxon>Oceanospirillaceae</taxon>
        <taxon>Marinobacterium</taxon>
    </lineage>
</organism>
<dbReference type="GO" id="GO:0071973">
    <property type="term" value="P:bacterial-type flagellum-dependent cell motility"/>
    <property type="evidence" value="ECO:0007669"/>
    <property type="project" value="TreeGrafter"/>
</dbReference>
<dbReference type="RefSeq" id="WP_091822515.1">
    <property type="nucleotide sequence ID" value="NZ_FNRJ01000001.1"/>
</dbReference>
<dbReference type="InterPro" id="IPR003481">
    <property type="entry name" value="FliD_N"/>
</dbReference>
<keyword evidence="5" id="KW-0964">Secreted</keyword>
<feature type="coiled-coil region" evidence="5">
    <location>
        <begin position="403"/>
        <end position="430"/>
    </location>
</feature>
<keyword evidence="8" id="KW-0966">Cell projection</keyword>
<accession>A0A1H3YJZ2</accession>
<evidence type="ECO:0000259" key="6">
    <source>
        <dbReference type="Pfam" id="PF02465"/>
    </source>
</evidence>
<evidence type="ECO:0000256" key="3">
    <source>
        <dbReference type="ARBA" id="ARBA00023054"/>
    </source>
</evidence>
<dbReference type="InterPro" id="IPR010809">
    <property type="entry name" value="FliD_C"/>
</dbReference>
<comment type="subunit">
    <text evidence="2 5">Homopentamer.</text>
</comment>
<dbReference type="GO" id="GO:0005576">
    <property type="term" value="C:extracellular region"/>
    <property type="evidence" value="ECO:0007669"/>
    <property type="project" value="UniProtKB-SubCell"/>
</dbReference>
<gene>
    <name evidence="8" type="ORF">SAMN02745729_101493</name>
</gene>
<dbReference type="Pfam" id="PF02465">
    <property type="entry name" value="FliD_N"/>
    <property type="match status" value="1"/>
</dbReference>
<evidence type="ECO:0000256" key="4">
    <source>
        <dbReference type="ARBA" id="ARBA00023143"/>
    </source>
</evidence>
<dbReference type="PANTHER" id="PTHR30288:SF0">
    <property type="entry name" value="FLAGELLAR HOOK-ASSOCIATED PROTEIN 2"/>
    <property type="match status" value="1"/>
</dbReference>
<proteinExistence type="inferred from homology"/>
<name>A0A1H3YJZ2_9GAMM</name>
<keyword evidence="4 5" id="KW-0975">Bacterial flagellum</keyword>
<dbReference type="GO" id="GO:0009424">
    <property type="term" value="C:bacterial-type flagellum hook"/>
    <property type="evidence" value="ECO:0007669"/>
    <property type="project" value="UniProtKB-UniRule"/>
</dbReference>
<evidence type="ECO:0000256" key="1">
    <source>
        <dbReference type="ARBA" id="ARBA00009764"/>
    </source>
</evidence>
<keyword evidence="9" id="KW-1185">Reference proteome</keyword>
<comment type="similarity">
    <text evidence="1 5">Belongs to the FliD family.</text>
</comment>
<dbReference type="GO" id="GO:0009421">
    <property type="term" value="C:bacterial-type flagellum filament cap"/>
    <property type="evidence" value="ECO:0007669"/>
    <property type="project" value="InterPro"/>
</dbReference>
<dbReference type="AlphaFoldDB" id="A0A1H3YJZ2"/>
<protein>
    <recommendedName>
        <fullName evidence="5">Flagellar hook-associated protein 2</fullName>
        <shortName evidence="5">HAP2</shortName>
    </recommendedName>
    <alternativeName>
        <fullName evidence="5">Flagellar cap protein</fullName>
    </alternativeName>
</protein>
<dbReference type="InterPro" id="IPR040026">
    <property type="entry name" value="FliD"/>
</dbReference>
<dbReference type="OrthoDB" id="5980200at2"/>
<evidence type="ECO:0000313" key="8">
    <source>
        <dbReference type="EMBL" id="SEA11282.1"/>
    </source>
</evidence>
<dbReference type="Proteomes" id="UP000242469">
    <property type="component" value="Unassembled WGS sequence"/>
</dbReference>
<evidence type="ECO:0000256" key="5">
    <source>
        <dbReference type="RuleBase" id="RU362066"/>
    </source>
</evidence>
<reference evidence="9" key="1">
    <citation type="submission" date="2016-10" db="EMBL/GenBank/DDBJ databases">
        <authorList>
            <person name="Varghese N."/>
            <person name="Submissions S."/>
        </authorList>
    </citation>
    <scope>NUCLEOTIDE SEQUENCE [LARGE SCALE GENOMIC DNA]</scope>
    <source>
        <strain evidence="9">DSM 11526</strain>
    </source>
</reference>
<evidence type="ECO:0000313" key="9">
    <source>
        <dbReference type="Proteomes" id="UP000242469"/>
    </source>
</evidence>
<keyword evidence="8" id="KW-0969">Cilium</keyword>
<sequence length="468" mass="48909">MAISLSGIGSGLDIKGLVSQLVQAEGEAKNNALNRRESNYQTELSALGTLKSSLSSFKDAAAKLADADDLLKVNATSSDEAMFTASASSSASAGNYAVEVLNLAKAQKLSSAGFSSASDSVGTGTMTIGSGANSFDVNIDTDNNSLAGIRDAINNAADNSSVTATIVNVDDGAGGTEARLVLTAKNSGTDNQISIDVTEGAEPGLSQLSYSYDAGGVGSGGMNQLVAADDAQIRVDGMLATRSSNSISDVIPGVTLDLKAETTTAVGLSLDVDKDATRESVQAFVNAYNKLADTYDRLTSYNAESESGGALQGDFSARQIMSEVRNILRTNDSSNPYGSLFSIGMEIDQYGKMSIDGDKFDEVLSARPEALSNLLSSADGIAGQLESTLKQSLELGGIFDSRTNSLNQSLKKVEDERLDLEDRLQTLETRMLNQFITMDTLVAQYNNTGNYLAGQLAALPGFAPQKSR</sequence>
<keyword evidence="8" id="KW-0282">Flagellum</keyword>
<feature type="domain" description="Flagellar hook-associated protein 2 N-terminal" evidence="6">
    <location>
        <begin position="10"/>
        <end position="107"/>
    </location>
</feature>